<evidence type="ECO:0000313" key="1">
    <source>
        <dbReference type="EMBL" id="KAA8533366.1"/>
    </source>
</evidence>
<dbReference type="EMBL" id="CM018042">
    <property type="protein sequence ID" value="KAA8533366.1"/>
    <property type="molecule type" value="Genomic_DNA"/>
</dbReference>
<keyword evidence="2" id="KW-1185">Reference proteome</keyword>
<dbReference type="AlphaFoldDB" id="A0A5J5AU43"/>
<reference evidence="1 2" key="1">
    <citation type="submission" date="2019-09" db="EMBL/GenBank/DDBJ databases">
        <title>A chromosome-level genome assembly of the Chinese tupelo Nyssa sinensis.</title>
        <authorList>
            <person name="Yang X."/>
            <person name="Kang M."/>
            <person name="Yang Y."/>
            <person name="Xiong H."/>
            <person name="Wang M."/>
            <person name="Zhang Z."/>
            <person name="Wang Z."/>
            <person name="Wu H."/>
            <person name="Ma T."/>
            <person name="Liu J."/>
            <person name="Xi Z."/>
        </authorList>
    </citation>
    <scope>NUCLEOTIDE SEQUENCE [LARGE SCALE GENOMIC DNA]</scope>
    <source>
        <strain evidence="1">J267</strain>
        <tissue evidence="1">Leaf</tissue>
    </source>
</reference>
<dbReference type="Proteomes" id="UP000325577">
    <property type="component" value="Linkage Group LG19"/>
</dbReference>
<name>A0A5J5AU43_9ASTE</name>
<accession>A0A5J5AU43</accession>
<protein>
    <submittedName>
        <fullName evidence="1">Uncharacterized protein</fullName>
    </submittedName>
</protein>
<sequence>MDSVKILDSELIQRIPIAVILSEQENNSGSVAAGRELMVIPDQRELLADRKAHVMGEASGWVWRNFRKVFKILGMSRRGFEVDIIHLFSEIDNKRKQLRKAACGKNETAHAKAKTRVTESEMCTFQVLQIKSEDDYNTFMEENLNNLLRS</sequence>
<evidence type="ECO:0000313" key="2">
    <source>
        <dbReference type="Proteomes" id="UP000325577"/>
    </source>
</evidence>
<gene>
    <name evidence="1" type="ORF">F0562_033101</name>
</gene>
<proteinExistence type="predicted"/>
<organism evidence="1 2">
    <name type="scientific">Nyssa sinensis</name>
    <dbReference type="NCBI Taxonomy" id="561372"/>
    <lineage>
        <taxon>Eukaryota</taxon>
        <taxon>Viridiplantae</taxon>
        <taxon>Streptophyta</taxon>
        <taxon>Embryophyta</taxon>
        <taxon>Tracheophyta</taxon>
        <taxon>Spermatophyta</taxon>
        <taxon>Magnoliopsida</taxon>
        <taxon>eudicotyledons</taxon>
        <taxon>Gunneridae</taxon>
        <taxon>Pentapetalae</taxon>
        <taxon>asterids</taxon>
        <taxon>Cornales</taxon>
        <taxon>Nyssaceae</taxon>
        <taxon>Nyssa</taxon>
    </lineage>
</organism>